<gene>
    <name evidence="1" type="ORF">E8E13_006661</name>
</gene>
<sequence length="98" mass="11429">MVSLANKSIRGRLETYPDSSWGFVIYRCTYSCDSEWDKYMAVLNAHVRAQLEPEELSDCFDRINWNVQEGPKYDGMDDHEVRVEFQKWIASGEEVNDG</sequence>
<reference evidence="1" key="1">
    <citation type="submission" date="2019-04" db="EMBL/GenBank/DDBJ databases">
        <title>Sequencing of skin fungus with MAO and IRED activity.</title>
        <authorList>
            <person name="Marsaioli A.J."/>
            <person name="Bonatto J.M.C."/>
            <person name="Reis Junior O."/>
        </authorList>
    </citation>
    <scope>NUCLEOTIDE SEQUENCE</scope>
    <source>
        <strain evidence="1">30M1</strain>
    </source>
</reference>
<name>A0A9P4T9G2_CURKU</name>
<dbReference type="AlphaFoldDB" id="A0A9P4T9G2"/>
<dbReference type="EMBL" id="SWKU01000021">
    <property type="protein sequence ID" value="KAF2997980.1"/>
    <property type="molecule type" value="Genomic_DNA"/>
</dbReference>
<proteinExistence type="predicted"/>
<evidence type="ECO:0000313" key="2">
    <source>
        <dbReference type="Proteomes" id="UP000801428"/>
    </source>
</evidence>
<keyword evidence="2" id="KW-1185">Reference proteome</keyword>
<dbReference type="OrthoDB" id="4424523at2759"/>
<comment type="caution">
    <text evidence="1">The sequence shown here is derived from an EMBL/GenBank/DDBJ whole genome shotgun (WGS) entry which is preliminary data.</text>
</comment>
<accession>A0A9P4T9G2</accession>
<protein>
    <submittedName>
        <fullName evidence="1">Uncharacterized protein</fullName>
    </submittedName>
</protein>
<organism evidence="1 2">
    <name type="scientific">Curvularia kusanoi</name>
    <name type="common">Cochliobolus kusanoi</name>
    <dbReference type="NCBI Taxonomy" id="90978"/>
    <lineage>
        <taxon>Eukaryota</taxon>
        <taxon>Fungi</taxon>
        <taxon>Dikarya</taxon>
        <taxon>Ascomycota</taxon>
        <taxon>Pezizomycotina</taxon>
        <taxon>Dothideomycetes</taxon>
        <taxon>Pleosporomycetidae</taxon>
        <taxon>Pleosporales</taxon>
        <taxon>Pleosporineae</taxon>
        <taxon>Pleosporaceae</taxon>
        <taxon>Curvularia</taxon>
    </lineage>
</organism>
<evidence type="ECO:0000313" key="1">
    <source>
        <dbReference type="EMBL" id="KAF2997980.1"/>
    </source>
</evidence>
<dbReference type="Proteomes" id="UP000801428">
    <property type="component" value="Unassembled WGS sequence"/>
</dbReference>